<name>A0A0M2UU93_9BACT</name>
<dbReference type="AlphaFoldDB" id="A0A0M2UU93"/>
<keyword evidence="2" id="KW-1185">Reference proteome</keyword>
<organism evidence="1 2">
    <name type="scientific">Candidatus Brocadia fulgida</name>
    <dbReference type="NCBI Taxonomy" id="380242"/>
    <lineage>
        <taxon>Bacteria</taxon>
        <taxon>Pseudomonadati</taxon>
        <taxon>Planctomycetota</taxon>
        <taxon>Candidatus Brocadiia</taxon>
        <taxon>Candidatus Brocadiales</taxon>
        <taxon>Candidatus Brocadiaceae</taxon>
        <taxon>Candidatus Brocadia</taxon>
    </lineage>
</organism>
<accession>A0A0M2UU93</accession>
<sequence>MCQASVYLNDEKIMEDVIWVKPVAGGIQIRTFFEEPVVVKGAISGVDLLKHRILLVSAEENQLCARQEGNRP</sequence>
<evidence type="ECO:0000313" key="1">
    <source>
        <dbReference type="EMBL" id="KKO18566.1"/>
    </source>
</evidence>
<proteinExistence type="predicted"/>
<dbReference type="InterPro" id="IPR019300">
    <property type="entry name" value="CooT"/>
</dbReference>
<dbReference type="Pfam" id="PF10133">
    <property type="entry name" value="CooT"/>
    <property type="match status" value="1"/>
</dbReference>
<protein>
    <submittedName>
        <fullName evidence="1">RNA-binding protein</fullName>
    </submittedName>
</protein>
<dbReference type="Proteomes" id="UP000034954">
    <property type="component" value="Unassembled WGS sequence"/>
</dbReference>
<reference evidence="1 2" key="1">
    <citation type="journal article" date="2013" name="BMC Microbiol.">
        <title>Identification of the type II cytochrome c maturation pathway in anammox bacteria by comparative genomics.</title>
        <authorList>
            <person name="Ferousi C."/>
            <person name="Speth D.R."/>
            <person name="Reimann J."/>
            <person name="Op den Camp H.J."/>
            <person name="Allen J.W."/>
            <person name="Keltjens J.T."/>
            <person name="Jetten M.S."/>
        </authorList>
    </citation>
    <scope>NUCLEOTIDE SEQUENCE [LARGE SCALE GENOMIC DNA]</scope>
    <source>
        <strain evidence="1">RU1</strain>
    </source>
</reference>
<gene>
    <name evidence="1" type="ORF">BROFUL_02734</name>
</gene>
<evidence type="ECO:0000313" key="2">
    <source>
        <dbReference type="Proteomes" id="UP000034954"/>
    </source>
</evidence>
<comment type="caution">
    <text evidence="1">The sequence shown here is derived from an EMBL/GenBank/DDBJ whole genome shotgun (WGS) entry which is preliminary data.</text>
</comment>
<dbReference type="EMBL" id="LAQJ01000254">
    <property type="protein sequence ID" value="KKO18566.1"/>
    <property type="molecule type" value="Genomic_DNA"/>
</dbReference>